<evidence type="ECO:0000313" key="1">
    <source>
        <dbReference type="EMBL" id="MBW86607.1"/>
    </source>
</evidence>
<name>A0A2P2IZH8_RHIMU</name>
<dbReference type="AlphaFoldDB" id="A0A2P2IZH8"/>
<accession>A0A2P2IZH8</accession>
<protein>
    <submittedName>
        <fullName evidence="1">Uncharacterized protein</fullName>
    </submittedName>
</protein>
<sequence length="28" mass="3086">METINEGLIVKLLVSISYFPLLACISMS</sequence>
<reference evidence="1" key="1">
    <citation type="submission" date="2018-02" db="EMBL/GenBank/DDBJ databases">
        <title>Rhizophora mucronata_Transcriptome.</title>
        <authorList>
            <person name="Meera S.P."/>
            <person name="Sreeshan A."/>
            <person name="Augustine A."/>
        </authorList>
    </citation>
    <scope>NUCLEOTIDE SEQUENCE</scope>
    <source>
        <tissue evidence="1">Leaf</tissue>
    </source>
</reference>
<dbReference type="EMBL" id="GGEC01006124">
    <property type="protein sequence ID" value="MBW86607.1"/>
    <property type="molecule type" value="Transcribed_RNA"/>
</dbReference>
<proteinExistence type="predicted"/>
<organism evidence="1">
    <name type="scientific">Rhizophora mucronata</name>
    <name type="common">Asiatic mangrove</name>
    <dbReference type="NCBI Taxonomy" id="61149"/>
    <lineage>
        <taxon>Eukaryota</taxon>
        <taxon>Viridiplantae</taxon>
        <taxon>Streptophyta</taxon>
        <taxon>Embryophyta</taxon>
        <taxon>Tracheophyta</taxon>
        <taxon>Spermatophyta</taxon>
        <taxon>Magnoliopsida</taxon>
        <taxon>eudicotyledons</taxon>
        <taxon>Gunneridae</taxon>
        <taxon>Pentapetalae</taxon>
        <taxon>rosids</taxon>
        <taxon>fabids</taxon>
        <taxon>Malpighiales</taxon>
        <taxon>Rhizophoraceae</taxon>
        <taxon>Rhizophora</taxon>
    </lineage>
</organism>